<dbReference type="AlphaFoldDB" id="A0A438DX13"/>
<protein>
    <submittedName>
        <fullName evidence="2">Uncharacterized protein</fullName>
    </submittedName>
</protein>
<evidence type="ECO:0000313" key="3">
    <source>
        <dbReference type="Proteomes" id="UP000288805"/>
    </source>
</evidence>
<evidence type="ECO:0000256" key="1">
    <source>
        <dbReference type="SAM" id="MobiDB-lite"/>
    </source>
</evidence>
<gene>
    <name evidence="2" type="ORF">CK203_088933</name>
</gene>
<name>A0A438DX13_VITVI</name>
<comment type="caution">
    <text evidence="2">The sequence shown here is derived from an EMBL/GenBank/DDBJ whole genome shotgun (WGS) entry which is preliminary data.</text>
</comment>
<evidence type="ECO:0000313" key="2">
    <source>
        <dbReference type="EMBL" id="RVW40009.1"/>
    </source>
</evidence>
<feature type="region of interest" description="Disordered" evidence="1">
    <location>
        <begin position="1"/>
        <end position="20"/>
    </location>
</feature>
<feature type="compositionally biased region" description="Polar residues" evidence="1">
    <location>
        <begin position="1"/>
        <end position="10"/>
    </location>
</feature>
<accession>A0A438DX13</accession>
<proteinExistence type="predicted"/>
<reference evidence="2 3" key="1">
    <citation type="journal article" date="2018" name="PLoS Genet.">
        <title>Population sequencing reveals clonal diversity and ancestral inbreeding in the grapevine cultivar Chardonnay.</title>
        <authorList>
            <person name="Roach M.J."/>
            <person name="Johnson D.L."/>
            <person name="Bohlmann J."/>
            <person name="van Vuuren H.J."/>
            <person name="Jones S.J."/>
            <person name="Pretorius I.S."/>
            <person name="Schmidt S.A."/>
            <person name="Borneman A.R."/>
        </authorList>
    </citation>
    <scope>NUCLEOTIDE SEQUENCE [LARGE SCALE GENOMIC DNA]</scope>
    <source>
        <strain evidence="3">cv. Chardonnay</strain>
        <tissue evidence="2">Leaf</tissue>
    </source>
</reference>
<sequence length="97" mass="10691">MTTLHGSTPSPWRRAEGCVPPEDFTPTRGCICGPSELPWSQLDSVIPSLVSFWCNQMRIDQSIRPVRPEIRSGDMDSQIVTVDQFAAGYGFDPGGYS</sequence>
<organism evidence="2 3">
    <name type="scientific">Vitis vinifera</name>
    <name type="common">Grape</name>
    <dbReference type="NCBI Taxonomy" id="29760"/>
    <lineage>
        <taxon>Eukaryota</taxon>
        <taxon>Viridiplantae</taxon>
        <taxon>Streptophyta</taxon>
        <taxon>Embryophyta</taxon>
        <taxon>Tracheophyta</taxon>
        <taxon>Spermatophyta</taxon>
        <taxon>Magnoliopsida</taxon>
        <taxon>eudicotyledons</taxon>
        <taxon>Gunneridae</taxon>
        <taxon>Pentapetalae</taxon>
        <taxon>rosids</taxon>
        <taxon>Vitales</taxon>
        <taxon>Vitaceae</taxon>
        <taxon>Viteae</taxon>
        <taxon>Vitis</taxon>
    </lineage>
</organism>
<dbReference type="Proteomes" id="UP000288805">
    <property type="component" value="Unassembled WGS sequence"/>
</dbReference>
<dbReference type="EMBL" id="QGNW01001467">
    <property type="protein sequence ID" value="RVW40009.1"/>
    <property type="molecule type" value="Genomic_DNA"/>
</dbReference>